<evidence type="ECO:0000313" key="1">
    <source>
        <dbReference type="EMBL" id="GFE82532.1"/>
    </source>
</evidence>
<dbReference type="EMBL" id="BLJN01000004">
    <property type="protein sequence ID" value="GFE82532.1"/>
    <property type="molecule type" value="Genomic_DNA"/>
</dbReference>
<sequence length="101" mass="11754">MSERILIPLPGLGTLELPREVFDQHLLKTLVPAPTLPSELVDADQLEERTGIPASWWMTQARERRVPFRKMGRYVRFELSEIMECDAYRRRALGNSDEISR</sequence>
<evidence type="ECO:0000313" key="2">
    <source>
        <dbReference type="Proteomes" id="UP000445000"/>
    </source>
</evidence>
<gene>
    <name evidence="1" type="ORF">GCM10011487_45320</name>
</gene>
<dbReference type="AlphaFoldDB" id="A0A829YI76"/>
<protein>
    <submittedName>
        <fullName evidence="1">Uncharacterized protein</fullName>
    </submittedName>
</protein>
<keyword evidence="2" id="KW-1185">Reference proteome</keyword>
<organism evidence="1 2">
    <name type="scientific">Steroidobacter agaridevorans</name>
    <dbReference type="NCBI Taxonomy" id="2695856"/>
    <lineage>
        <taxon>Bacteria</taxon>
        <taxon>Pseudomonadati</taxon>
        <taxon>Pseudomonadota</taxon>
        <taxon>Gammaproteobacteria</taxon>
        <taxon>Steroidobacterales</taxon>
        <taxon>Steroidobacteraceae</taxon>
        <taxon>Steroidobacter</taxon>
    </lineage>
</organism>
<dbReference type="Proteomes" id="UP000445000">
    <property type="component" value="Unassembled WGS sequence"/>
</dbReference>
<proteinExistence type="predicted"/>
<accession>A0A829YI76</accession>
<reference evidence="2" key="1">
    <citation type="submission" date="2020-01" db="EMBL/GenBank/DDBJ databases">
        <title>'Steroidobacter agaridevorans' sp. nov., agar-degrading bacteria isolated from rhizosphere soils.</title>
        <authorList>
            <person name="Ikenaga M."/>
            <person name="Kataoka M."/>
            <person name="Murouchi A."/>
            <person name="Katsuragi S."/>
            <person name="Sakai M."/>
        </authorList>
    </citation>
    <scope>NUCLEOTIDE SEQUENCE [LARGE SCALE GENOMIC DNA]</scope>
    <source>
        <strain evidence="2">YU21-B</strain>
    </source>
</reference>
<name>A0A829YI76_9GAMM</name>
<comment type="caution">
    <text evidence="1">The sequence shown here is derived from an EMBL/GenBank/DDBJ whole genome shotgun (WGS) entry which is preliminary data.</text>
</comment>